<dbReference type="OrthoDB" id="9774290at2"/>
<evidence type="ECO:0000256" key="1">
    <source>
        <dbReference type="ARBA" id="ARBA00006284"/>
    </source>
</evidence>
<evidence type="ECO:0000313" key="6">
    <source>
        <dbReference type="Proteomes" id="UP000186026"/>
    </source>
</evidence>
<dbReference type="InterPro" id="IPR018197">
    <property type="entry name" value="Glycerate_kinase_RE-like"/>
</dbReference>
<dbReference type="SUPFAM" id="SSF110738">
    <property type="entry name" value="Glycerate kinase I"/>
    <property type="match status" value="1"/>
</dbReference>
<dbReference type="InterPro" id="IPR004381">
    <property type="entry name" value="Glycerate_kinase"/>
</dbReference>
<dbReference type="Gene3D" id="3.90.1510.10">
    <property type="entry name" value="Glycerate kinase, domain 2"/>
    <property type="match status" value="1"/>
</dbReference>
<accession>A0A1N7NPH1</accession>
<dbReference type="STRING" id="529505.SAMN05421761_11142"/>
<dbReference type="Pfam" id="PF02595">
    <property type="entry name" value="Gly_kinase"/>
    <property type="match status" value="1"/>
</dbReference>
<keyword evidence="2 4" id="KW-0808">Transferase</keyword>
<gene>
    <name evidence="5" type="ORF">SAMN05421761_11142</name>
</gene>
<dbReference type="PANTHER" id="PTHR21599:SF0">
    <property type="entry name" value="GLYCERATE KINASE"/>
    <property type="match status" value="1"/>
</dbReference>
<evidence type="ECO:0000256" key="2">
    <source>
        <dbReference type="ARBA" id="ARBA00022679"/>
    </source>
</evidence>
<dbReference type="Proteomes" id="UP000186026">
    <property type="component" value="Unassembled WGS sequence"/>
</dbReference>
<dbReference type="GO" id="GO:0008887">
    <property type="term" value="F:glycerate kinase activity"/>
    <property type="evidence" value="ECO:0007669"/>
    <property type="project" value="UniProtKB-UniRule"/>
</dbReference>
<dbReference type="AlphaFoldDB" id="A0A1N7NPH1"/>
<dbReference type="GO" id="GO:0031388">
    <property type="term" value="P:organic acid phosphorylation"/>
    <property type="evidence" value="ECO:0007669"/>
    <property type="project" value="UniProtKB-UniRule"/>
</dbReference>
<keyword evidence="3 4" id="KW-0418">Kinase</keyword>
<dbReference type="InterPro" id="IPR036129">
    <property type="entry name" value="Glycerate_kinase_sf"/>
</dbReference>
<dbReference type="EMBL" id="FTOP01000011">
    <property type="protein sequence ID" value="SIT00303.1"/>
    <property type="molecule type" value="Genomic_DNA"/>
</dbReference>
<name>A0A1N7NPH1_9BACT</name>
<sequence length="370" mass="40357">MKILIAPNAFKGTIDSLAASEIIKVELEQLNPDFDIEISPIADGGDGTCELVGHALGIEKVGKMSLDAIGRSKFGYYYWDELHRIAYLDVSTVSGIKDLNESQINPFIANTYGTGILIQDAIARGAEQVYLGLGGSASIDLGTGILQALGFSFLDEKGRELIPFTDLFLTKISHIQRPPHASKIKLTCVCDVSNPFFGTNGAIKAFGPQKGLNDSEKESFEVNCKRIIDLFSRKISKVIPDGSGFGAAGGIAYGLSHFYSVEIEAGSSWFFNKVNLEDKIQQSDIIITGEGIYDQQSKAGKGCFALLQIAKKYNKKSVLITSKVKGVEPDFDQVVILPELDFNKKDFKKLAKSNLKNAIGKIDFQIRPQN</sequence>
<evidence type="ECO:0000256" key="3">
    <source>
        <dbReference type="ARBA" id="ARBA00022777"/>
    </source>
</evidence>
<dbReference type="RefSeq" id="WP_076501973.1">
    <property type="nucleotide sequence ID" value="NZ_FTOP01000011.1"/>
</dbReference>
<reference evidence="6" key="1">
    <citation type="submission" date="2017-01" db="EMBL/GenBank/DDBJ databases">
        <authorList>
            <person name="Varghese N."/>
            <person name="Submissions S."/>
        </authorList>
    </citation>
    <scope>NUCLEOTIDE SEQUENCE [LARGE SCALE GENOMIC DNA]</scope>
    <source>
        <strain evidence="6">DSM 46698</strain>
    </source>
</reference>
<organism evidence="5 6">
    <name type="scientific">Belliella pelovolcani</name>
    <dbReference type="NCBI Taxonomy" id="529505"/>
    <lineage>
        <taxon>Bacteria</taxon>
        <taxon>Pseudomonadati</taxon>
        <taxon>Bacteroidota</taxon>
        <taxon>Cytophagia</taxon>
        <taxon>Cytophagales</taxon>
        <taxon>Cyclobacteriaceae</taxon>
        <taxon>Belliella</taxon>
    </lineage>
</organism>
<protein>
    <submittedName>
        <fullName evidence="5">Glycerate kinase</fullName>
    </submittedName>
</protein>
<dbReference type="Gene3D" id="3.40.50.10350">
    <property type="entry name" value="Glycerate kinase, domain 1"/>
    <property type="match status" value="1"/>
</dbReference>
<dbReference type="PANTHER" id="PTHR21599">
    <property type="entry name" value="GLYCERATE KINASE"/>
    <property type="match status" value="1"/>
</dbReference>
<keyword evidence="6" id="KW-1185">Reference proteome</keyword>
<evidence type="ECO:0000256" key="4">
    <source>
        <dbReference type="PIRNR" id="PIRNR006078"/>
    </source>
</evidence>
<dbReference type="InterPro" id="IPR018193">
    <property type="entry name" value="Glyc_kinase_flavodox-like_fold"/>
</dbReference>
<dbReference type="PIRSF" id="PIRSF006078">
    <property type="entry name" value="GlxK"/>
    <property type="match status" value="1"/>
</dbReference>
<comment type="similarity">
    <text evidence="1 4">Belongs to the glycerate kinase type-1 family.</text>
</comment>
<evidence type="ECO:0000313" key="5">
    <source>
        <dbReference type="EMBL" id="SIT00303.1"/>
    </source>
</evidence>
<dbReference type="NCBIfam" id="TIGR00045">
    <property type="entry name" value="glycerate kinase"/>
    <property type="match status" value="1"/>
</dbReference>
<proteinExistence type="inferred from homology"/>